<gene>
    <name evidence="3" type="ORF">GTHE00462_LOCUS27640</name>
</gene>
<accession>A0A7S4P2N2</accession>
<proteinExistence type="predicted"/>
<reference evidence="3" key="1">
    <citation type="submission" date="2021-01" db="EMBL/GenBank/DDBJ databases">
        <authorList>
            <person name="Corre E."/>
            <person name="Pelletier E."/>
            <person name="Niang G."/>
            <person name="Scheremetjew M."/>
            <person name="Finn R."/>
            <person name="Kale V."/>
            <person name="Holt S."/>
            <person name="Cochrane G."/>
            <person name="Meng A."/>
            <person name="Brown T."/>
            <person name="Cohen L."/>
        </authorList>
    </citation>
    <scope>NUCLEOTIDE SEQUENCE</scope>
    <source>
        <strain evidence="3">CCMP 2712</strain>
    </source>
</reference>
<dbReference type="AlphaFoldDB" id="A0A7S4P2N2"/>
<name>A0A7S4P2N2_GUITH</name>
<feature type="region of interest" description="Disordered" evidence="2">
    <location>
        <begin position="232"/>
        <end position="283"/>
    </location>
</feature>
<evidence type="ECO:0000313" key="3">
    <source>
        <dbReference type="EMBL" id="CAE2321601.1"/>
    </source>
</evidence>
<keyword evidence="1" id="KW-0175">Coiled coil</keyword>
<feature type="compositionally biased region" description="Basic and acidic residues" evidence="2">
    <location>
        <begin position="232"/>
        <end position="241"/>
    </location>
</feature>
<feature type="region of interest" description="Disordered" evidence="2">
    <location>
        <begin position="467"/>
        <end position="493"/>
    </location>
</feature>
<organism evidence="3">
    <name type="scientific">Guillardia theta</name>
    <name type="common">Cryptophyte</name>
    <name type="synonym">Cryptomonas phi</name>
    <dbReference type="NCBI Taxonomy" id="55529"/>
    <lineage>
        <taxon>Eukaryota</taxon>
        <taxon>Cryptophyceae</taxon>
        <taxon>Pyrenomonadales</taxon>
        <taxon>Geminigeraceae</taxon>
        <taxon>Guillardia</taxon>
    </lineage>
</organism>
<feature type="coiled-coil region" evidence="1">
    <location>
        <begin position="329"/>
        <end position="440"/>
    </location>
</feature>
<dbReference type="EMBL" id="HBKN01035429">
    <property type="protein sequence ID" value="CAE2321601.1"/>
    <property type="molecule type" value="Transcribed_RNA"/>
</dbReference>
<feature type="compositionally biased region" description="Basic and acidic residues" evidence="2">
    <location>
        <begin position="9"/>
        <end position="54"/>
    </location>
</feature>
<sequence length="527" mass="60911">MPLKKERRRREGEKRSERRREGERRAGRWERRRREVGRGEKKEEKEKEKPRRGELPAAKQIPDEELPPVSEEAERFLWSSLQNRFDTILGAFYFLKGRKDGKHADVISETEFVSGLFRLELTERIKDTEQEEEINEIFQLADVLTRAQKKEILMQSRNYTEEAARKFLLKFAPDDQRILDAPQRTSSQSAVKESFFRNHQAIAMFRAYNESKSGWLTQGEFVNAQSRWSSSHVEDVPRRTDPASSQAEPSFPLRRKDSLKRTSSASPIPSSSSAPRTRTVKPFLRKTDPFASLKPQQQPSRTADNLFMDLHSSSAASREHARKEEIAMLNNKLATIRSLEEKLRMRQKEVELKGSNLELHEASLAKREAALLERERRLEEATDQLRAQHVEVESMKQELAKQMKEVESRALWVKEQKAVFEKREQLLNDQTERLEKMRQEGGGTQGSAAPQTSNMERLEGLYRQKLDQAKLKPGGQSRRESQRGGVKTAGKAQDVLRDISTELHREKDTIGGKLKQVEDLLQSVKNV</sequence>
<feature type="region of interest" description="Disordered" evidence="2">
    <location>
        <begin position="1"/>
        <end position="68"/>
    </location>
</feature>
<evidence type="ECO:0000256" key="1">
    <source>
        <dbReference type="SAM" id="Coils"/>
    </source>
</evidence>
<evidence type="ECO:0008006" key="4">
    <source>
        <dbReference type="Google" id="ProtNLM"/>
    </source>
</evidence>
<feature type="compositionally biased region" description="Low complexity" evidence="2">
    <location>
        <begin position="261"/>
        <end position="277"/>
    </location>
</feature>
<protein>
    <recommendedName>
        <fullName evidence="4">EF-hand domain-containing protein</fullName>
    </recommendedName>
</protein>
<evidence type="ECO:0000256" key="2">
    <source>
        <dbReference type="SAM" id="MobiDB-lite"/>
    </source>
</evidence>